<gene>
    <name evidence="2" type="ORF">A1507_04105</name>
</gene>
<dbReference type="GO" id="GO:0015074">
    <property type="term" value="P:DNA integration"/>
    <property type="evidence" value="ECO:0007669"/>
    <property type="project" value="InterPro"/>
</dbReference>
<dbReference type="PROSITE" id="PS50994">
    <property type="entry name" value="INTEGRASE"/>
    <property type="match status" value="1"/>
</dbReference>
<dbReference type="Pfam" id="PF00665">
    <property type="entry name" value="rve"/>
    <property type="match status" value="1"/>
</dbReference>
<evidence type="ECO:0000313" key="2">
    <source>
        <dbReference type="EMBL" id="OAI10474.1"/>
    </source>
</evidence>
<name>A0A177MYI4_9GAMM</name>
<dbReference type="PANTHER" id="PTHR46889">
    <property type="entry name" value="TRANSPOSASE INSF FOR INSERTION SEQUENCE IS3B-RELATED"/>
    <property type="match status" value="1"/>
</dbReference>
<protein>
    <submittedName>
        <fullName evidence="2">Transposase</fullName>
    </submittedName>
</protein>
<dbReference type="Gene3D" id="3.30.420.10">
    <property type="entry name" value="Ribonuclease H-like superfamily/Ribonuclease H"/>
    <property type="match status" value="1"/>
</dbReference>
<dbReference type="InterPro" id="IPR050900">
    <property type="entry name" value="Transposase_IS3/IS150/IS904"/>
</dbReference>
<feature type="domain" description="Integrase catalytic" evidence="1">
    <location>
        <begin position="121"/>
        <end position="284"/>
    </location>
</feature>
<dbReference type="Proteomes" id="UP000077857">
    <property type="component" value="Unassembled WGS sequence"/>
</dbReference>
<comment type="caution">
    <text evidence="2">The sequence shown here is derived from an EMBL/GenBank/DDBJ whole genome shotgun (WGS) entry which is preliminary data.</text>
</comment>
<dbReference type="InterPro" id="IPR001584">
    <property type="entry name" value="Integrase_cat-core"/>
</dbReference>
<dbReference type="PANTHER" id="PTHR46889:SF4">
    <property type="entry name" value="TRANSPOSASE INSO FOR INSERTION SEQUENCE ELEMENT IS911B-RELATED"/>
    <property type="match status" value="1"/>
</dbReference>
<dbReference type="InterPro" id="IPR012337">
    <property type="entry name" value="RNaseH-like_sf"/>
</dbReference>
<dbReference type="InterPro" id="IPR048020">
    <property type="entry name" value="Transpos_IS3"/>
</dbReference>
<evidence type="ECO:0000259" key="1">
    <source>
        <dbReference type="PROSITE" id="PS50994"/>
    </source>
</evidence>
<dbReference type="SUPFAM" id="SSF53098">
    <property type="entry name" value="Ribonuclease H-like"/>
    <property type="match status" value="1"/>
</dbReference>
<organism evidence="2 3">
    <name type="scientific">Methylomonas koyamae</name>
    <dbReference type="NCBI Taxonomy" id="702114"/>
    <lineage>
        <taxon>Bacteria</taxon>
        <taxon>Pseudomonadati</taxon>
        <taxon>Pseudomonadota</taxon>
        <taxon>Gammaproteobacteria</taxon>
        <taxon>Methylococcales</taxon>
        <taxon>Methylococcaceae</taxon>
        <taxon>Methylomonas</taxon>
    </lineage>
</organism>
<dbReference type="InterPro" id="IPR025948">
    <property type="entry name" value="HTH-like_dom"/>
</dbReference>
<dbReference type="NCBIfam" id="NF033516">
    <property type="entry name" value="transpos_IS3"/>
    <property type="match status" value="1"/>
</dbReference>
<evidence type="ECO:0000313" key="3">
    <source>
        <dbReference type="Proteomes" id="UP000077857"/>
    </source>
</evidence>
<accession>A0A177MYI4</accession>
<proteinExistence type="predicted"/>
<dbReference type="Pfam" id="PF13276">
    <property type="entry name" value="HTH_21"/>
    <property type="match status" value="1"/>
</dbReference>
<dbReference type="AlphaFoldDB" id="A0A177MYI4"/>
<dbReference type="Pfam" id="PF13333">
    <property type="entry name" value="rve_2"/>
    <property type="match status" value="1"/>
</dbReference>
<reference evidence="2 3" key="1">
    <citation type="submission" date="2016-03" db="EMBL/GenBank/DDBJ databases">
        <authorList>
            <person name="Ploux O."/>
        </authorList>
    </citation>
    <scope>NUCLEOTIDE SEQUENCE [LARGE SCALE GENOMIC DNA]</scope>
    <source>
        <strain evidence="2 3">R-45378</strain>
    </source>
</reference>
<dbReference type="InterPro" id="IPR036397">
    <property type="entry name" value="RNaseH_sf"/>
</dbReference>
<dbReference type="EMBL" id="LUUJ01000134">
    <property type="protein sequence ID" value="OAI10474.1"/>
    <property type="molecule type" value="Genomic_DNA"/>
</dbReference>
<dbReference type="GO" id="GO:0003676">
    <property type="term" value="F:nucleic acid binding"/>
    <property type="evidence" value="ECO:0007669"/>
    <property type="project" value="InterPro"/>
</dbReference>
<sequence>MKRQVIQQLTAERAMTVRQACQLLAVSRSGFYAARQRTQQPRAVCGTRVRLRSVFEATGRSYGSRRLRKELADQGIEIGRYRVRSLMKELQLKPVWKPKFIHTADSNHNLPVYENVLDRQFEQAEANRAWVSDITYIRTLSGWLYLAVVLDLYSRKIVGWAMAPNMPAELVCTALQIAIAQRRPPPGLIVHSDRGSQYASHEYRDLLAHHGFQGSMSRKGNCWDNAVMERSFLNLKMERVWRRQYANHTEAIRDVTDYIVNFYNSRRLHSSLGYLPPNGYEMKMADQQPILVSEKS</sequence>